<name>A0A0E0PIT5_ORYRU</name>
<dbReference type="EnsemblPlants" id="ORUFI05G07190.1">
    <property type="protein sequence ID" value="ORUFI05G07190.1"/>
    <property type="gene ID" value="ORUFI05G07190"/>
</dbReference>
<dbReference type="Proteomes" id="UP000008022">
    <property type="component" value="Unassembled WGS sequence"/>
</dbReference>
<evidence type="ECO:0000313" key="2">
    <source>
        <dbReference type="Proteomes" id="UP000008022"/>
    </source>
</evidence>
<reference evidence="2" key="1">
    <citation type="submission" date="2013-06" db="EMBL/GenBank/DDBJ databases">
        <authorList>
            <person name="Zhao Q."/>
        </authorList>
    </citation>
    <scope>NUCLEOTIDE SEQUENCE</scope>
    <source>
        <strain evidence="2">cv. W1943</strain>
    </source>
</reference>
<reference evidence="1" key="2">
    <citation type="submission" date="2015-06" db="UniProtKB">
        <authorList>
            <consortium name="EnsemblPlants"/>
        </authorList>
    </citation>
    <scope>IDENTIFICATION</scope>
</reference>
<dbReference type="AlphaFoldDB" id="A0A0E0PIT5"/>
<sequence length="64" mass="7113">MHITTNRKMTSIRNVHINKRSRCHSTYPVEVKVGIHLRLASYPALALSGHAQRTPNSRGPPPAS</sequence>
<dbReference type="Gramene" id="ORUFI05G07190.1">
    <property type="protein sequence ID" value="ORUFI05G07190.1"/>
    <property type="gene ID" value="ORUFI05G07190"/>
</dbReference>
<evidence type="ECO:0000313" key="1">
    <source>
        <dbReference type="EnsemblPlants" id="ORUFI05G07190.1"/>
    </source>
</evidence>
<organism evidence="1 2">
    <name type="scientific">Oryza rufipogon</name>
    <name type="common">Brownbeard rice</name>
    <name type="synonym">Asian wild rice</name>
    <dbReference type="NCBI Taxonomy" id="4529"/>
    <lineage>
        <taxon>Eukaryota</taxon>
        <taxon>Viridiplantae</taxon>
        <taxon>Streptophyta</taxon>
        <taxon>Embryophyta</taxon>
        <taxon>Tracheophyta</taxon>
        <taxon>Spermatophyta</taxon>
        <taxon>Magnoliopsida</taxon>
        <taxon>Liliopsida</taxon>
        <taxon>Poales</taxon>
        <taxon>Poaceae</taxon>
        <taxon>BOP clade</taxon>
        <taxon>Oryzoideae</taxon>
        <taxon>Oryzeae</taxon>
        <taxon>Oryzinae</taxon>
        <taxon>Oryza</taxon>
    </lineage>
</organism>
<dbReference type="HOGENOM" id="CLU_2871649_0_0_1"/>
<keyword evidence="2" id="KW-1185">Reference proteome</keyword>
<protein>
    <submittedName>
        <fullName evidence="1">Uncharacterized protein</fullName>
    </submittedName>
</protein>
<accession>A0A0E0PIT5</accession>
<proteinExistence type="predicted"/>